<protein>
    <submittedName>
        <fullName evidence="1">Uncharacterized protein</fullName>
    </submittedName>
</protein>
<dbReference type="PANTHER" id="PTHR47784">
    <property type="entry name" value="STEROL UPTAKE CONTROL PROTEIN 2"/>
    <property type="match status" value="1"/>
</dbReference>
<gene>
    <name evidence="1" type="ORF">FRV6_16739</name>
</gene>
<dbReference type="PANTHER" id="PTHR47784:SF4">
    <property type="entry name" value="ZN(II)2CYS6 TRANSCRIPTION FACTOR (EUROFUNG)"/>
    <property type="match status" value="1"/>
</dbReference>
<proteinExistence type="predicted"/>
<name>A0A2H3U3S7_FUSOX</name>
<evidence type="ECO:0000313" key="1">
    <source>
        <dbReference type="EMBL" id="SCO92611.1"/>
    </source>
</evidence>
<dbReference type="AlphaFoldDB" id="A0A2H3U3S7"/>
<sequence>MTGTWASLLETEHCDMIQNGAVLANRLGNSGHTSLLRLLIRDSLALDEIEKKSCEEALARVQWVFTAHDQTGLEGALSDCFCMVFSWPLAVSPEFVGLLEKRKPEALLVLANFAVLLHWCRHHWIFGQVGYCLLESIVSGLGQEWDRWLHWPRLMVKKPRLSL</sequence>
<organism evidence="1 2">
    <name type="scientific">Fusarium oxysporum</name>
    <name type="common">Fusarium vascular wilt</name>
    <dbReference type="NCBI Taxonomy" id="5507"/>
    <lineage>
        <taxon>Eukaryota</taxon>
        <taxon>Fungi</taxon>
        <taxon>Dikarya</taxon>
        <taxon>Ascomycota</taxon>
        <taxon>Pezizomycotina</taxon>
        <taxon>Sordariomycetes</taxon>
        <taxon>Hypocreomycetidae</taxon>
        <taxon>Hypocreales</taxon>
        <taxon>Nectriaceae</taxon>
        <taxon>Fusarium</taxon>
        <taxon>Fusarium oxysporum species complex</taxon>
    </lineage>
</organism>
<dbReference type="OrthoDB" id="5350673at2759"/>
<evidence type="ECO:0000313" key="2">
    <source>
        <dbReference type="Proteomes" id="UP000219369"/>
    </source>
</evidence>
<dbReference type="InterPro" id="IPR053157">
    <property type="entry name" value="Sterol_Uptake_Regulator"/>
</dbReference>
<reference evidence="2" key="1">
    <citation type="submission" date="2016-09" db="EMBL/GenBank/DDBJ databases">
        <authorList>
            <person name="Guldener U."/>
        </authorList>
    </citation>
    <scope>NUCLEOTIDE SEQUENCE [LARGE SCALE GENOMIC DNA]</scope>
    <source>
        <strain evidence="2">V64-1</strain>
    </source>
</reference>
<dbReference type="EMBL" id="FMJY01000012">
    <property type="protein sequence ID" value="SCO92611.1"/>
    <property type="molecule type" value="Genomic_DNA"/>
</dbReference>
<accession>A0A2H3U3S7</accession>
<dbReference type="GO" id="GO:0001228">
    <property type="term" value="F:DNA-binding transcription activator activity, RNA polymerase II-specific"/>
    <property type="evidence" value="ECO:0007669"/>
    <property type="project" value="TreeGrafter"/>
</dbReference>
<dbReference type="Proteomes" id="UP000219369">
    <property type="component" value="Unassembled WGS sequence"/>
</dbReference>